<dbReference type="GO" id="GO:0031146">
    <property type="term" value="P:SCF-dependent proteasomal ubiquitin-dependent protein catabolic process"/>
    <property type="evidence" value="ECO:0007669"/>
    <property type="project" value="TreeGrafter"/>
</dbReference>
<reference evidence="3 4" key="1">
    <citation type="journal article" date="2017" name="Gigascience">
        <title>Genome sequence of the small brown planthopper, Laodelphax striatellus.</title>
        <authorList>
            <person name="Zhu J."/>
            <person name="Jiang F."/>
            <person name="Wang X."/>
            <person name="Yang P."/>
            <person name="Bao Y."/>
            <person name="Zhao W."/>
            <person name="Wang W."/>
            <person name="Lu H."/>
            <person name="Wang Q."/>
            <person name="Cui N."/>
            <person name="Li J."/>
            <person name="Chen X."/>
            <person name="Luo L."/>
            <person name="Yu J."/>
            <person name="Kang L."/>
            <person name="Cui F."/>
        </authorList>
    </citation>
    <scope>NUCLEOTIDE SEQUENCE [LARGE SCALE GENOMIC DNA]</scope>
    <source>
        <strain evidence="3">Lst14</strain>
    </source>
</reference>
<dbReference type="OrthoDB" id="1107553at2759"/>
<sequence length="226" mass="26604">MDKLPTELLIHILSLVDFRDLVNNCRLVSRKWKEVVDSVALRRKAEMHCSRKVLNALPNGKHNETVHSWQIYYLMLNNVFARNLLRNNCGQNKMEYWRPCHTDDIGTKWKVEEYPEGSDFLPENDDFGAGRCCFSPSSRYSSKYQIIRLKDFGLTQRIMDQIRPVIRIREWYYLSDCNGGRMNQSKVQLLDKRRCVIDSFSLEINEKAATGVWQSLFLFNFLPILS</sequence>
<keyword evidence="4" id="KW-1185">Reference proteome</keyword>
<dbReference type="SMR" id="A0A482WMX8"/>
<evidence type="ECO:0000313" key="3">
    <source>
        <dbReference type="EMBL" id="RZF34915.1"/>
    </source>
</evidence>
<dbReference type="Pfam" id="PF04300">
    <property type="entry name" value="FBA"/>
    <property type="match status" value="1"/>
</dbReference>
<dbReference type="InterPro" id="IPR001810">
    <property type="entry name" value="F-box_dom"/>
</dbReference>
<dbReference type="InParanoid" id="A0A482WMX8"/>
<dbReference type="STRING" id="195883.A0A482WMX8"/>
<dbReference type="Proteomes" id="UP000291343">
    <property type="component" value="Unassembled WGS sequence"/>
</dbReference>
<dbReference type="InterPro" id="IPR008979">
    <property type="entry name" value="Galactose-bd-like_sf"/>
</dbReference>
<proteinExistence type="predicted"/>
<dbReference type="Gene3D" id="1.20.1280.50">
    <property type="match status" value="1"/>
</dbReference>
<dbReference type="GO" id="GO:0019005">
    <property type="term" value="C:SCF ubiquitin ligase complex"/>
    <property type="evidence" value="ECO:0007669"/>
    <property type="project" value="TreeGrafter"/>
</dbReference>
<dbReference type="GO" id="GO:0005737">
    <property type="term" value="C:cytoplasm"/>
    <property type="evidence" value="ECO:0007669"/>
    <property type="project" value="TreeGrafter"/>
</dbReference>
<evidence type="ECO:0000313" key="4">
    <source>
        <dbReference type="Proteomes" id="UP000291343"/>
    </source>
</evidence>
<dbReference type="PROSITE" id="PS50181">
    <property type="entry name" value="FBOX"/>
    <property type="match status" value="1"/>
</dbReference>
<dbReference type="Pfam" id="PF12937">
    <property type="entry name" value="F-box-like"/>
    <property type="match status" value="1"/>
</dbReference>
<protein>
    <recommendedName>
        <fullName evidence="5">F-box domain-containing protein</fullName>
    </recommendedName>
</protein>
<accession>A0A482WMX8</accession>
<dbReference type="GO" id="GO:0006516">
    <property type="term" value="P:glycoprotein catabolic process"/>
    <property type="evidence" value="ECO:0007669"/>
    <property type="project" value="TreeGrafter"/>
</dbReference>
<dbReference type="GO" id="GO:0061630">
    <property type="term" value="F:ubiquitin protein ligase activity"/>
    <property type="evidence" value="ECO:0007669"/>
    <property type="project" value="TreeGrafter"/>
</dbReference>
<dbReference type="PANTHER" id="PTHR12125">
    <property type="entry name" value="F-BOX ONLY PROTEIN 6-LIKE PROTEIN"/>
    <property type="match status" value="1"/>
</dbReference>
<dbReference type="SUPFAM" id="SSF81383">
    <property type="entry name" value="F-box domain"/>
    <property type="match status" value="1"/>
</dbReference>
<dbReference type="AlphaFoldDB" id="A0A482WMX8"/>
<dbReference type="InterPro" id="IPR007397">
    <property type="entry name" value="F-box-assoc_dom"/>
</dbReference>
<dbReference type="InterPro" id="IPR036047">
    <property type="entry name" value="F-box-like_dom_sf"/>
</dbReference>
<dbReference type="InterPro" id="IPR039752">
    <property type="entry name" value="F-box_only"/>
</dbReference>
<evidence type="ECO:0000259" key="2">
    <source>
        <dbReference type="PROSITE" id="PS51114"/>
    </source>
</evidence>
<name>A0A482WMX8_LAOST</name>
<dbReference type="SMART" id="SM00256">
    <property type="entry name" value="FBOX"/>
    <property type="match status" value="1"/>
</dbReference>
<dbReference type="SMART" id="SM01198">
    <property type="entry name" value="FBA"/>
    <property type="match status" value="1"/>
</dbReference>
<organism evidence="3 4">
    <name type="scientific">Laodelphax striatellus</name>
    <name type="common">Small brown planthopper</name>
    <name type="synonym">Delphax striatella</name>
    <dbReference type="NCBI Taxonomy" id="195883"/>
    <lineage>
        <taxon>Eukaryota</taxon>
        <taxon>Metazoa</taxon>
        <taxon>Ecdysozoa</taxon>
        <taxon>Arthropoda</taxon>
        <taxon>Hexapoda</taxon>
        <taxon>Insecta</taxon>
        <taxon>Pterygota</taxon>
        <taxon>Neoptera</taxon>
        <taxon>Paraneoptera</taxon>
        <taxon>Hemiptera</taxon>
        <taxon>Auchenorrhyncha</taxon>
        <taxon>Fulgoroidea</taxon>
        <taxon>Delphacidae</taxon>
        <taxon>Criomorphinae</taxon>
        <taxon>Laodelphax</taxon>
    </lineage>
</organism>
<dbReference type="SUPFAM" id="SSF49785">
    <property type="entry name" value="Galactose-binding domain-like"/>
    <property type="match status" value="1"/>
</dbReference>
<feature type="domain" description="F-box" evidence="1">
    <location>
        <begin position="1"/>
        <end position="45"/>
    </location>
</feature>
<evidence type="ECO:0008006" key="5">
    <source>
        <dbReference type="Google" id="ProtNLM"/>
    </source>
</evidence>
<evidence type="ECO:0000259" key="1">
    <source>
        <dbReference type="PROSITE" id="PS50181"/>
    </source>
</evidence>
<dbReference type="PANTHER" id="PTHR12125:SF5">
    <property type="entry name" value="F-BOX DOMAIN-CONTAINING PROTEIN"/>
    <property type="match status" value="1"/>
</dbReference>
<feature type="domain" description="FBA" evidence="2">
    <location>
        <begin position="73"/>
        <end position="226"/>
    </location>
</feature>
<gene>
    <name evidence="3" type="ORF">LSTR_LSTR011409</name>
</gene>
<dbReference type="Gene3D" id="2.60.120.260">
    <property type="entry name" value="Galactose-binding domain-like"/>
    <property type="match status" value="1"/>
</dbReference>
<comment type="caution">
    <text evidence="3">The sequence shown here is derived from an EMBL/GenBank/DDBJ whole genome shotgun (WGS) entry which is preliminary data.</text>
</comment>
<dbReference type="PROSITE" id="PS51114">
    <property type="entry name" value="FBA"/>
    <property type="match status" value="1"/>
</dbReference>
<dbReference type="EMBL" id="QKKF02029992">
    <property type="protein sequence ID" value="RZF34915.1"/>
    <property type="molecule type" value="Genomic_DNA"/>
</dbReference>
<dbReference type="GO" id="GO:0036503">
    <property type="term" value="P:ERAD pathway"/>
    <property type="evidence" value="ECO:0007669"/>
    <property type="project" value="TreeGrafter"/>
</dbReference>